<accession>A0A0V0RSV3</accession>
<feature type="chain" id="PRO_5006868159" description="Protein quiver" evidence="2">
    <location>
        <begin position="23"/>
        <end position="177"/>
    </location>
</feature>
<dbReference type="OrthoDB" id="5915280at2759"/>
<comment type="caution">
    <text evidence="3">The sequence shown here is derived from an EMBL/GenBank/DDBJ whole genome shotgun (WGS) entry which is preliminary data.</text>
</comment>
<sequence>MELGRLLRCALTLISGSASVLCLRCSMCTVRDGIDQAVTADNLRIITDVRKPYCTSGHEEVECSSGQDTCMTIVVHMPDNGKYWLAKGCTVRMPFSPLGCHHVQTETQEMGLDEAQSHLNYLHAFSGAALQEVCLCDTDYCNASTTNMLNCRPLLLLLLVLLNFCLSNLFTHLSWPT</sequence>
<protein>
    <recommendedName>
        <fullName evidence="5">Protein quiver</fullName>
    </recommendedName>
</protein>
<keyword evidence="1" id="KW-1133">Transmembrane helix</keyword>
<organism evidence="3 4">
    <name type="scientific">Trichinella nelsoni</name>
    <dbReference type="NCBI Taxonomy" id="6336"/>
    <lineage>
        <taxon>Eukaryota</taxon>
        <taxon>Metazoa</taxon>
        <taxon>Ecdysozoa</taxon>
        <taxon>Nematoda</taxon>
        <taxon>Enoplea</taxon>
        <taxon>Dorylaimia</taxon>
        <taxon>Trichinellida</taxon>
        <taxon>Trichinellidae</taxon>
        <taxon>Trichinella</taxon>
    </lineage>
</organism>
<dbReference type="EMBL" id="JYDL01000087">
    <property type="protein sequence ID" value="KRX17496.1"/>
    <property type="molecule type" value="Genomic_DNA"/>
</dbReference>
<keyword evidence="1" id="KW-0472">Membrane</keyword>
<dbReference type="Proteomes" id="UP000054630">
    <property type="component" value="Unassembled WGS sequence"/>
</dbReference>
<keyword evidence="2" id="KW-0732">Signal</keyword>
<keyword evidence="1" id="KW-0812">Transmembrane</keyword>
<evidence type="ECO:0000313" key="4">
    <source>
        <dbReference type="Proteomes" id="UP000054630"/>
    </source>
</evidence>
<dbReference type="AlphaFoldDB" id="A0A0V0RSV3"/>
<feature type="signal peptide" evidence="2">
    <location>
        <begin position="1"/>
        <end position="22"/>
    </location>
</feature>
<feature type="transmembrane region" description="Helical" evidence="1">
    <location>
        <begin position="154"/>
        <end position="175"/>
    </location>
</feature>
<evidence type="ECO:0000313" key="3">
    <source>
        <dbReference type="EMBL" id="KRX17496.1"/>
    </source>
</evidence>
<evidence type="ECO:0000256" key="2">
    <source>
        <dbReference type="SAM" id="SignalP"/>
    </source>
</evidence>
<evidence type="ECO:0008006" key="5">
    <source>
        <dbReference type="Google" id="ProtNLM"/>
    </source>
</evidence>
<keyword evidence="4" id="KW-1185">Reference proteome</keyword>
<gene>
    <name evidence="3" type="ORF">T07_3499</name>
</gene>
<evidence type="ECO:0000256" key="1">
    <source>
        <dbReference type="SAM" id="Phobius"/>
    </source>
</evidence>
<reference evidence="3 4" key="1">
    <citation type="submission" date="2015-01" db="EMBL/GenBank/DDBJ databases">
        <title>Evolution of Trichinella species and genotypes.</title>
        <authorList>
            <person name="Korhonen P.K."/>
            <person name="Edoardo P."/>
            <person name="Giuseppe L.R."/>
            <person name="Gasser R.B."/>
        </authorList>
    </citation>
    <scope>NUCLEOTIDE SEQUENCE [LARGE SCALE GENOMIC DNA]</scope>
    <source>
        <strain evidence="3">ISS37</strain>
    </source>
</reference>
<name>A0A0V0RSV3_9BILA</name>
<proteinExistence type="predicted"/>